<dbReference type="PANTHER" id="PTHR30273:SF2">
    <property type="entry name" value="PROTEIN FECR"/>
    <property type="match status" value="1"/>
</dbReference>
<dbReference type="InterPro" id="IPR006860">
    <property type="entry name" value="FecR"/>
</dbReference>
<feature type="domain" description="Protein FecR C-terminal" evidence="3">
    <location>
        <begin position="258"/>
        <end position="325"/>
    </location>
</feature>
<dbReference type="OrthoDB" id="1452822at2"/>
<gene>
    <name evidence="4" type="ORF">BDD43_4654</name>
</gene>
<dbReference type="InterPro" id="IPR032508">
    <property type="entry name" value="FecR_C"/>
</dbReference>
<keyword evidence="1" id="KW-0472">Membrane</keyword>
<name>A0A495J8P6_9SPHI</name>
<comment type="caution">
    <text evidence="4">The sequence shown here is derived from an EMBL/GenBank/DDBJ whole genome shotgun (WGS) entry which is preliminary data.</text>
</comment>
<dbReference type="GO" id="GO:0016989">
    <property type="term" value="F:sigma factor antagonist activity"/>
    <property type="evidence" value="ECO:0007669"/>
    <property type="project" value="TreeGrafter"/>
</dbReference>
<evidence type="ECO:0000259" key="3">
    <source>
        <dbReference type="Pfam" id="PF16344"/>
    </source>
</evidence>
<sequence length="327" mass="37339">MQEKNIHQSLHIAALIAKRLDDTLTAAEQNELSDWILEREGNRQLLEKITDLQSFERYKGEIERYDTTYALAQVKARIAVTGQPQQSRLWLPVSIAASVLFFFASFLLWNYTRPAQWITLTSPYGKMMRLQLPDSSLVWLNAGTTIQYPEAFNGHIRTVKLVNGQAYFDVRHHADAPFTVDAYGMKVSVLGTAFDIKSFSGEKEIRVTVSNGKVGVLPDKQPAVMLLPDEQAVLDRGTHLLVKRKVRSADLSGWRNGRLSFNEDDFTDVLNALQRKYNVAFRVERASLYHEKITLQLDDEPLATVLQALSFSNHFKYEQHEKLIVVR</sequence>
<evidence type="ECO:0000313" key="4">
    <source>
        <dbReference type="EMBL" id="RKR84419.1"/>
    </source>
</evidence>
<evidence type="ECO:0000259" key="2">
    <source>
        <dbReference type="Pfam" id="PF04773"/>
    </source>
</evidence>
<dbReference type="InterPro" id="IPR012373">
    <property type="entry name" value="Ferrdict_sens_TM"/>
</dbReference>
<protein>
    <submittedName>
        <fullName evidence="4">FecR family protein</fullName>
    </submittedName>
</protein>
<dbReference type="Pfam" id="PF16344">
    <property type="entry name" value="FecR_C"/>
    <property type="match status" value="1"/>
</dbReference>
<dbReference type="EMBL" id="RBKU01000001">
    <property type="protein sequence ID" value="RKR84419.1"/>
    <property type="molecule type" value="Genomic_DNA"/>
</dbReference>
<dbReference type="Gene3D" id="3.55.50.30">
    <property type="match status" value="1"/>
</dbReference>
<dbReference type="PANTHER" id="PTHR30273">
    <property type="entry name" value="PERIPLASMIC SIGNAL SENSOR AND SIGMA FACTOR ACTIVATOR FECR-RELATED"/>
    <property type="match status" value="1"/>
</dbReference>
<evidence type="ECO:0000313" key="5">
    <source>
        <dbReference type="Proteomes" id="UP000268007"/>
    </source>
</evidence>
<dbReference type="Pfam" id="PF04773">
    <property type="entry name" value="FecR"/>
    <property type="match status" value="1"/>
</dbReference>
<dbReference type="Gene3D" id="2.60.120.1440">
    <property type="match status" value="1"/>
</dbReference>
<organism evidence="4 5">
    <name type="scientific">Mucilaginibacter gracilis</name>
    <dbReference type="NCBI Taxonomy" id="423350"/>
    <lineage>
        <taxon>Bacteria</taxon>
        <taxon>Pseudomonadati</taxon>
        <taxon>Bacteroidota</taxon>
        <taxon>Sphingobacteriia</taxon>
        <taxon>Sphingobacteriales</taxon>
        <taxon>Sphingobacteriaceae</taxon>
        <taxon>Mucilaginibacter</taxon>
    </lineage>
</organism>
<keyword evidence="1" id="KW-0812">Transmembrane</keyword>
<accession>A0A495J8P6</accession>
<dbReference type="Proteomes" id="UP000268007">
    <property type="component" value="Unassembled WGS sequence"/>
</dbReference>
<proteinExistence type="predicted"/>
<dbReference type="PIRSF" id="PIRSF018266">
    <property type="entry name" value="FecR"/>
    <property type="match status" value="1"/>
</dbReference>
<feature type="transmembrane region" description="Helical" evidence="1">
    <location>
        <begin position="89"/>
        <end position="109"/>
    </location>
</feature>
<evidence type="ECO:0000256" key="1">
    <source>
        <dbReference type="SAM" id="Phobius"/>
    </source>
</evidence>
<reference evidence="4 5" key="1">
    <citation type="submission" date="2018-10" db="EMBL/GenBank/DDBJ databases">
        <title>Genomic Encyclopedia of Archaeal and Bacterial Type Strains, Phase II (KMG-II): from individual species to whole genera.</title>
        <authorList>
            <person name="Goeker M."/>
        </authorList>
    </citation>
    <scope>NUCLEOTIDE SEQUENCE [LARGE SCALE GENOMIC DNA]</scope>
    <source>
        <strain evidence="4 5">DSM 18602</strain>
    </source>
</reference>
<feature type="domain" description="FecR protein" evidence="2">
    <location>
        <begin position="121"/>
        <end position="214"/>
    </location>
</feature>
<keyword evidence="5" id="KW-1185">Reference proteome</keyword>
<dbReference type="AlphaFoldDB" id="A0A495J8P6"/>
<dbReference type="RefSeq" id="WP_121200035.1">
    <property type="nucleotide sequence ID" value="NZ_RBKU01000001.1"/>
</dbReference>
<keyword evidence="1" id="KW-1133">Transmembrane helix</keyword>